<dbReference type="PROSITE" id="PS50011">
    <property type="entry name" value="PROTEIN_KINASE_DOM"/>
    <property type="match status" value="1"/>
</dbReference>
<protein>
    <recommendedName>
        <fullName evidence="2">non-specific serine/threonine protein kinase</fullName>
        <ecNumber evidence="2">2.7.11.1</ecNumber>
    </recommendedName>
</protein>
<keyword evidence="11" id="KW-0472">Membrane</keyword>
<keyword evidence="5 10" id="KW-0547">Nucleotide-binding</keyword>
<reference evidence="13" key="2">
    <citation type="submission" date="2025-08" db="UniProtKB">
        <authorList>
            <consortium name="Ensembl"/>
        </authorList>
    </citation>
    <scope>IDENTIFICATION</scope>
</reference>
<accession>A0A8C3V1Y0</accession>
<dbReference type="SUPFAM" id="SSF56112">
    <property type="entry name" value="Protein kinase-like (PK-like)"/>
    <property type="match status" value="1"/>
</dbReference>
<comment type="catalytic activity">
    <reaction evidence="8">
        <text>L-threonyl-[protein] + ATP = O-phospho-L-threonyl-[protein] + ADP + H(+)</text>
        <dbReference type="Rhea" id="RHEA:46608"/>
        <dbReference type="Rhea" id="RHEA-COMP:11060"/>
        <dbReference type="Rhea" id="RHEA-COMP:11605"/>
        <dbReference type="ChEBI" id="CHEBI:15378"/>
        <dbReference type="ChEBI" id="CHEBI:30013"/>
        <dbReference type="ChEBI" id="CHEBI:30616"/>
        <dbReference type="ChEBI" id="CHEBI:61977"/>
        <dbReference type="ChEBI" id="CHEBI:456216"/>
        <dbReference type="EC" id="2.7.11.1"/>
    </reaction>
</comment>
<keyword evidence="14" id="KW-1185">Reference proteome</keyword>
<dbReference type="GO" id="GO:0004674">
    <property type="term" value="F:protein serine/threonine kinase activity"/>
    <property type="evidence" value="ECO:0007669"/>
    <property type="project" value="UniProtKB-KW"/>
</dbReference>
<dbReference type="InterPro" id="IPR051234">
    <property type="entry name" value="TAO_STE20_kinase"/>
</dbReference>
<dbReference type="PANTHER" id="PTHR47167">
    <property type="entry name" value="SERINE/THREONINE-PROTEIN KINASE TAO1-LIKE PROTEIN"/>
    <property type="match status" value="1"/>
</dbReference>
<comment type="catalytic activity">
    <reaction evidence="9">
        <text>L-seryl-[protein] + ATP = O-phospho-L-seryl-[protein] + ADP + H(+)</text>
        <dbReference type="Rhea" id="RHEA:17989"/>
        <dbReference type="Rhea" id="RHEA-COMP:9863"/>
        <dbReference type="Rhea" id="RHEA-COMP:11604"/>
        <dbReference type="ChEBI" id="CHEBI:15378"/>
        <dbReference type="ChEBI" id="CHEBI:29999"/>
        <dbReference type="ChEBI" id="CHEBI:30616"/>
        <dbReference type="ChEBI" id="CHEBI:83421"/>
        <dbReference type="ChEBI" id="CHEBI:456216"/>
        <dbReference type="EC" id="2.7.11.1"/>
    </reaction>
</comment>
<evidence type="ECO:0000256" key="3">
    <source>
        <dbReference type="ARBA" id="ARBA00022527"/>
    </source>
</evidence>
<proteinExistence type="inferred from homology"/>
<evidence type="ECO:0000313" key="13">
    <source>
        <dbReference type="Ensembl" id="ENSCUSP00005020695.1"/>
    </source>
</evidence>
<dbReference type="InterPro" id="IPR017441">
    <property type="entry name" value="Protein_kinase_ATP_BS"/>
</dbReference>
<evidence type="ECO:0000256" key="5">
    <source>
        <dbReference type="ARBA" id="ARBA00022741"/>
    </source>
</evidence>
<keyword evidence="11" id="KW-0812">Transmembrane</keyword>
<dbReference type="AlphaFoldDB" id="A0A8C3V1Y0"/>
<organism evidence="13 14">
    <name type="scientific">Catharus ustulatus</name>
    <name type="common">Russet-backed thrush</name>
    <name type="synonym">Hylocichla ustulatus</name>
    <dbReference type="NCBI Taxonomy" id="91951"/>
    <lineage>
        <taxon>Eukaryota</taxon>
        <taxon>Metazoa</taxon>
        <taxon>Chordata</taxon>
        <taxon>Craniata</taxon>
        <taxon>Vertebrata</taxon>
        <taxon>Euteleostomi</taxon>
        <taxon>Archelosauria</taxon>
        <taxon>Archosauria</taxon>
        <taxon>Dinosauria</taxon>
        <taxon>Saurischia</taxon>
        <taxon>Theropoda</taxon>
        <taxon>Coelurosauria</taxon>
        <taxon>Aves</taxon>
        <taxon>Neognathae</taxon>
        <taxon>Neoaves</taxon>
        <taxon>Telluraves</taxon>
        <taxon>Australaves</taxon>
        <taxon>Passeriformes</taxon>
        <taxon>Turdidae</taxon>
        <taxon>Catharus</taxon>
    </lineage>
</organism>
<dbReference type="Proteomes" id="UP000694563">
    <property type="component" value="Chromosome 40"/>
</dbReference>
<reference evidence="13" key="1">
    <citation type="submission" date="2020-10" db="EMBL/GenBank/DDBJ databases">
        <title>Catharus ustulatus (Swainson's thrush) genome, bCatUst1, primary haplotype v2.</title>
        <authorList>
            <person name="Delmore K."/>
            <person name="Vafadar M."/>
            <person name="Formenti G."/>
            <person name="Chow W."/>
            <person name="Pelan S."/>
            <person name="Howe K."/>
            <person name="Rhie A."/>
            <person name="Mountcastle J."/>
            <person name="Haase B."/>
            <person name="Fedrigo O."/>
            <person name="Jarvis E.D."/>
        </authorList>
    </citation>
    <scope>NUCLEOTIDE SEQUENCE [LARGE SCALE GENOMIC DNA]</scope>
</reference>
<evidence type="ECO:0000256" key="11">
    <source>
        <dbReference type="SAM" id="Phobius"/>
    </source>
</evidence>
<dbReference type="Ensembl" id="ENSCUST00005021456.1">
    <property type="protein sequence ID" value="ENSCUSP00005020695.1"/>
    <property type="gene ID" value="ENSCUSG00005013210.1"/>
</dbReference>
<evidence type="ECO:0000259" key="12">
    <source>
        <dbReference type="PROSITE" id="PS50011"/>
    </source>
</evidence>
<sequence>MGILGLRDPEISELFLKEDPEKIFGDLQEIGHGSFGAVFSARDLRSQELVAIKKMSYRGRASNEKWQDIVREVKVLQRIRHRNAVGFRGCYLRDNTAWNFLGICLGFFGIFLEIF</sequence>
<dbReference type="Gene3D" id="3.30.200.20">
    <property type="entry name" value="Phosphorylase Kinase, domain 1"/>
    <property type="match status" value="1"/>
</dbReference>
<dbReference type="PANTHER" id="PTHR47167:SF4">
    <property type="entry name" value="SERINE_THREONINE-PROTEIN KINASE TAO"/>
    <property type="match status" value="1"/>
</dbReference>
<evidence type="ECO:0000256" key="4">
    <source>
        <dbReference type="ARBA" id="ARBA00022679"/>
    </source>
</evidence>
<keyword evidence="11" id="KW-1133">Transmembrane helix</keyword>
<name>A0A8C3V1Y0_CATUS</name>
<keyword evidence="4" id="KW-0808">Transferase</keyword>
<evidence type="ECO:0000256" key="10">
    <source>
        <dbReference type="PROSITE-ProRule" id="PRU10141"/>
    </source>
</evidence>
<evidence type="ECO:0000256" key="7">
    <source>
        <dbReference type="ARBA" id="ARBA00022840"/>
    </source>
</evidence>
<feature type="domain" description="Protein kinase" evidence="12">
    <location>
        <begin position="24"/>
        <end position="115"/>
    </location>
</feature>
<dbReference type="GO" id="GO:0005737">
    <property type="term" value="C:cytoplasm"/>
    <property type="evidence" value="ECO:0007669"/>
    <property type="project" value="TreeGrafter"/>
</dbReference>
<dbReference type="GO" id="GO:0005524">
    <property type="term" value="F:ATP binding"/>
    <property type="evidence" value="ECO:0007669"/>
    <property type="project" value="UniProtKB-UniRule"/>
</dbReference>
<keyword evidence="7 10" id="KW-0067">ATP-binding</keyword>
<evidence type="ECO:0000256" key="9">
    <source>
        <dbReference type="ARBA" id="ARBA00048679"/>
    </source>
</evidence>
<evidence type="ECO:0000256" key="2">
    <source>
        <dbReference type="ARBA" id="ARBA00012513"/>
    </source>
</evidence>
<dbReference type="InterPro" id="IPR000719">
    <property type="entry name" value="Prot_kinase_dom"/>
</dbReference>
<comment type="similarity">
    <text evidence="1">Belongs to the protein kinase superfamily. STE Ser/Thr protein kinase family. STE20 subfamily.</text>
</comment>
<dbReference type="InterPro" id="IPR011009">
    <property type="entry name" value="Kinase-like_dom_sf"/>
</dbReference>
<evidence type="ECO:0000256" key="1">
    <source>
        <dbReference type="ARBA" id="ARBA00008874"/>
    </source>
</evidence>
<keyword evidence="3" id="KW-0723">Serine/threonine-protein kinase</keyword>
<evidence type="ECO:0000256" key="6">
    <source>
        <dbReference type="ARBA" id="ARBA00022777"/>
    </source>
</evidence>
<feature type="transmembrane region" description="Helical" evidence="11">
    <location>
        <begin position="97"/>
        <end position="114"/>
    </location>
</feature>
<reference evidence="13" key="3">
    <citation type="submission" date="2025-09" db="UniProtKB">
        <authorList>
            <consortium name="Ensembl"/>
        </authorList>
    </citation>
    <scope>IDENTIFICATION</scope>
</reference>
<dbReference type="EC" id="2.7.11.1" evidence="2"/>
<evidence type="ECO:0000256" key="8">
    <source>
        <dbReference type="ARBA" id="ARBA00047899"/>
    </source>
</evidence>
<keyword evidence="6" id="KW-0418">Kinase</keyword>
<dbReference type="Pfam" id="PF00069">
    <property type="entry name" value="Pkinase"/>
    <property type="match status" value="1"/>
</dbReference>
<evidence type="ECO:0000313" key="14">
    <source>
        <dbReference type="Proteomes" id="UP000694563"/>
    </source>
</evidence>
<dbReference type="PROSITE" id="PS00107">
    <property type="entry name" value="PROTEIN_KINASE_ATP"/>
    <property type="match status" value="1"/>
</dbReference>
<feature type="binding site" evidence="10">
    <location>
        <position position="54"/>
    </location>
    <ligand>
        <name>ATP</name>
        <dbReference type="ChEBI" id="CHEBI:30616"/>
    </ligand>
</feature>